<dbReference type="PANTHER" id="PTHR33238:SF7">
    <property type="entry name" value="IRON-DEPENDENT TRANSCRIPTIONAL REGULATOR"/>
    <property type="match status" value="1"/>
</dbReference>
<dbReference type="SUPFAM" id="SSF46785">
    <property type="entry name" value="Winged helix' DNA-binding domain"/>
    <property type="match status" value="1"/>
</dbReference>
<dbReference type="SUPFAM" id="SSF47979">
    <property type="entry name" value="Iron-dependent repressor protein, dimerization domain"/>
    <property type="match status" value="1"/>
</dbReference>
<keyword evidence="2" id="KW-0805">Transcription regulation</keyword>
<reference evidence="6" key="2">
    <citation type="journal article" date="2021" name="PeerJ">
        <title>Extensive microbial diversity within the chicken gut microbiome revealed by metagenomics and culture.</title>
        <authorList>
            <person name="Gilroy R."/>
            <person name="Ravi A."/>
            <person name="Getino M."/>
            <person name="Pursley I."/>
            <person name="Horton D.L."/>
            <person name="Alikhan N.F."/>
            <person name="Baker D."/>
            <person name="Gharbi K."/>
            <person name="Hall N."/>
            <person name="Watson M."/>
            <person name="Adriaenssens E.M."/>
            <person name="Foster-Nyarko E."/>
            <person name="Jarju S."/>
            <person name="Secka A."/>
            <person name="Antonio M."/>
            <person name="Oren A."/>
            <person name="Chaudhuri R.R."/>
            <person name="La Ragione R."/>
            <person name="Hildebrand F."/>
            <person name="Pallen M.J."/>
        </authorList>
    </citation>
    <scope>NUCLEOTIDE SEQUENCE</scope>
    <source>
        <strain evidence="6">CHK199-13235</strain>
    </source>
</reference>
<dbReference type="Proteomes" id="UP000824002">
    <property type="component" value="Unassembled WGS sequence"/>
</dbReference>
<dbReference type="InterPro" id="IPR036390">
    <property type="entry name" value="WH_DNA-bd_sf"/>
</dbReference>
<sequence>MKIQESGENYLETVLILEKKNGTVRSVDVANYLGVSKPSVSRAMSVLKAAGYISQESYGDIYLTEAGREKAGAVLERHRLISKFLRLSVGIDEETADRDACRIEHVISDETEQGMRKYVEEHS</sequence>
<keyword evidence="4" id="KW-0804">Transcription</keyword>
<dbReference type="Pfam" id="PF01325">
    <property type="entry name" value="Fe_dep_repress"/>
    <property type="match status" value="1"/>
</dbReference>
<dbReference type="SMART" id="SM00529">
    <property type="entry name" value="HTH_DTXR"/>
    <property type="match status" value="1"/>
</dbReference>
<gene>
    <name evidence="6" type="ORF">IAB51_10360</name>
</gene>
<dbReference type="GO" id="GO:0046914">
    <property type="term" value="F:transition metal ion binding"/>
    <property type="evidence" value="ECO:0007669"/>
    <property type="project" value="InterPro"/>
</dbReference>
<evidence type="ECO:0000256" key="3">
    <source>
        <dbReference type="ARBA" id="ARBA00023125"/>
    </source>
</evidence>
<dbReference type="InterPro" id="IPR036421">
    <property type="entry name" value="Fe_dep_repressor_sf"/>
</dbReference>
<dbReference type="PROSITE" id="PS50944">
    <property type="entry name" value="HTH_DTXR"/>
    <property type="match status" value="1"/>
</dbReference>
<reference evidence="6" key="1">
    <citation type="submission" date="2020-10" db="EMBL/GenBank/DDBJ databases">
        <authorList>
            <person name="Gilroy R."/>
        </authorList>
    </citation>
    <scope>NUCLEOTIDE SEQUENCE</scope>
    <source>
        <strain evidence="6">CHK199-13235</strain>
    </source>
</reference>
<dbReference type="Gene3D" id="1.10.60.10">
    <property type="entry name" value="Iron dependent repressor, metal binding and dimerisation domain"/>
    <property type="match status" value="1"/>
</dbReference>
<evidence type="ECO:0000256" key="2">
    <source>
        <dbReference type="ARBA" id="ARBA00023015"/>
    </source>
</evidence>
<dbReference type="PANTHER" id="PTHR33238">
    <property type="entry name" value="IRON (METAL) DEPENDENT REPRESSOR, DTXR FAMILY"/>
    <property type="match status" value="1"/>
</dbReference>
<comment type="similarity">
    <text evidence="1">Belongs to the DtxR/MntR family.</text>
</comment>
<evidence type="ECO:0000256" key="4">
    <source>
        <dbReference type="ARBA" id="ARBA00023163"/>
    </source>
</evidence>
<evidence type="ECO:0000256" key="1">
    <source>
        <dbReference type="ARBA" id="ARBA00007871"/>
    </source>
</evidence>
<dbReference type="AlphaFoldDB" id="A0A9D1FP89"/>
<evidence type="ECO:0000259" key="5">
    <source>
        <dbReference type="PROSITE" id="PS50944"/>
    </source>
</evidence>
<dbReference type="GO" id="GO:0003677">
    <property type="term" value="F:DNA binding"/>
    <property type="evidence" value="ECO:0007669"/>
    <property type="project" value="UniProtKB-KW"/>
</dbReference>
<dbReference type="GO" id="GO:0046983">
    <property type="term" value="F:protein dimerization activity"/>
    <property type="evidence" value="ECO:0007669"/>
    <property type="project" value="InterPro"/>
</dbReference>
<dbReference type="InterPro" id="IPR022689">
    <property type="entry name" value="Iron_dep_repressor"/>
</dbReference>
<dbReference type="InterPro" id="IPR001367">
    <property type="entry name" value="Fe_dep_repressor"/>
</dbReference>
<keyword evidence="3" id="KW-0238">DNA-binding</keyword>
<dbReference type="Gene3D" id="1.10.10.10">
    <property type="entry name" value="Winged helix-like DNA-binding domain superfamily/Winged helix DNA-binding domain"/>
    <property type="match status" value="1"/>
</dbReference>
<dbReference type="InterPro" id="IPR050536">
    <property type="entry name" value="DtxR_MntR_Metal-Reg"/>
</dbReference>
<dbReference type="GO" id="GO:0003700">
    <property type="term" value="F:DNA-binding transcription factor activity"/>
    <property type="evidence" value="ECO:0007669"/>
    <property type="project" value="InterPro"/>
</dbReference>
<dbReference type="InterPro" id="IPR022687">
    <property type="entry name" value="HTH_DTXR"/>
</dbReference>
<feature type="domain" description="HTH dtxR-type" evidence="5">
    <location>
        <begin position="1"/>
        <end position="64"/>
    </location>
</feature>
<name>A0A9D1FP89_9FIRM</name>
<dbReference type="EMBL" id="DVJP01000068">
    <property type="protein sequence ID" value="HIS77189.1"/>
    <property type="molecule type" value="Genomic_DNA"/>
</dbReference>
<comment type="caution">
    <text evidence="6">The sequence shown here is derived from an EMBL/GenBank/DDBJ whole genome shotgun (WGS) entry which is preliminary data.</text>
</comment>
<proteinExistence type="inferred from homology"/>
<dbReference type="Pfam" id="PF02742">
    <property type="entry name" value="Fe_dep_repr_C"/>
    <property type="match status" value="1"/>
</dbReference>
<evidence type="ECO:0000313" key="6">
    <source>
        <dbReference type="EMBL" id="HIS77189.1"/>
    </source>
</evidence>
<protein>
    <submittedName>
        <fullName evidence="6">Metal-dependent transcriptional regulator</fullName>
    </submittedName>
</protein>
<organism evidence="6 7">
    <name type="scientific">Candidatus Merdivicinus excrementipullorum</name>
    <dbReference type="NCBI Taxonomy" id="2840867"/>
    <lineage>
        <taxon>Bacteria</taxon>
        <taxon>Bacillati</taxon>
        <taxon>Bacillota</taxon>
        <taxon>Clostridia</taxon>
        <taxon>Eubacteriales</taxon>
        <taxon>Oscillospiraceae</taxon>
        <taxon>Oscillospiraceae incertae sedis</taxon>
        <taxon>Candidatus Merdivicinus</taxon>
    </lineage>
</organism>
<evidence type="ECO:0000313" key="7">
    <source>
        <dbReference type="Proteomes" id="UP000824002"/>
    </source>
</evidence>
<accession>A0A9D1FP89</accession>
<dbReference type="InterPro" id="IPR036388">
    <property type="entry name" value="WH-like_DNA-bd_sf"/>
</dbReference>